<feature type="repeat" description="WD" evidence="4">
    <location>
        <begin position="195"/>
        <end position="227"/>
    </location>
</feature>
<proteinExistence type="predicted"/>
<evidence type="ECO:0000259" key="6">
    <source>
        <dbReference type="Pfam" id="PF23387"/>
    </source>
</evidence>
<dbReference type="RefSeq" id="XP_067079486.1">
    <property type="nucleotide sequence ID" value="XM_067223385.1"/>
</dbReference>
<dbReference type="InterPro" id="IPR036322">
    <property type="entry name" value="WD40_repeat_dom_sf"/>
</dbReference>
<organism evidence="7 8">
    <name type="scientific">Trypanosoma equiperdum</name>
    <dbReference type="NCBI Taxonomy" id="5694"/>
    <lineage>
        <taxon>Eukaryota</taxon>
        <taxon>Discoba</taxon>
        <taxon>Euglenozoa</taxon>
        <taxon>Kinetoplastea</taxon>
        <taxon>Metakinetoplastina</taxon>
        <taxon>Trypanosomatida</taxon>
        <taxon>Trypanosomatidae</taxon>
        <taxon>Trypanosoma</taxon>
    </lineage>
</organism>
<dbReference type="SMART" id="SM00320">
    <property type="entry name" value="WD40"/>
    <property type="match status" value="6"/>
</dbReference>
<dbReference type="InterPro" id="IPR015943">
    <property type="entry name" value="WD40/YVTN_repeat-like_dom_sf"/>
</dbReference>
<dbReference type="PROSITE" id="PS50082">
    <property type="entry name" value="WD_REPEATS_2"/>
    <property type="match status" value="2"/>
</dbReference>
<evidence type="ECO:0000256" key="1">
    <source>
        <dbReference type="ARBA" id="ARBA00004138"/>
    </source>
</evidence>
<feature type="domain" description="IFT80/172/WDR35 TPR" evidence="6">
    <location>
        <begin position="628"/>
        <end position="774"/>
    </location>
</feature>
<gene>
    <name evidence="7" type="ORF">TEOVI_000882200</name>
</gene>
<dbReference type="Proteomes" id="UP000195570">
    <property type="component" value="Unassembled WGS sequence"/>
</dbReference>
<reference evidence="7" key="1">
    <citation type="submission" date="2016-09" db="EMBL/GenBank/DDBJ databases">
        <authorList>
            <person name="Hebert L."/>
            <person name="Moumen B."/>
        </authorList>
    </citation>
    <scope>NUCLEOTIDE SEQUENCE [LARGE SCALE GENOMIC DNA]</scope>
    <source>
        <strain evidence="7">OVI</strain>
    </source>
</reference>
<comment type="caution">
    <text evidence="7">The sequence shown here is derived from an EMBL/GenBank/DDBJ whole genome shotgun (WGS) entry which is preliminary data.</text>
</comment>
<dbReference type="PROSITE" id="PS50294">
    <property type="entry name" value="WD_REPEATS_REGION"/>
    <property type="match status" value="2"/>
</dbReference>
<dbReference type="AlphaFoldDB" id="A0A1G4I926"/>
<dbReference type="InterPro" id="IPR056456">
    <property type="entry name" value="Beta-prop_IFT80_2nd"/>
</dbReference>
<accession>A0A1G4I926</accession>
<keyword evidence="2" id="KW-0969">Cilium</keyword>
<dbReference type="FunFam" id="2.130.10.10:FF:001879">
    <property type="entry name" value="Intraflagellar transport protein 80"/>
    <property type="match status" value="1"/>
</dbReference>
<evidence type="ECO:0000256" key="3">
    <source>
        <dbReference type="ARBA" id="ARBA00023273"/>
    </source>
</evidence>
<feature type="repeat" description="WD" evidence="4">
    <location>
        <begin position="107"/>
        <end position="139"/>
    </location>
</feature>
<dbReference type="FunFam" id="1.25.40.470:FF:000007">
    <property type="entry name" value="Intraflagellar transport 80 homolog (Chlamydomonas)"/>
    <property type="match status" value="1"/>
</dbReference>
<dbReference type="InterPro" id="IPR056157">
    <property type="entry name" value="TPR_IFT80_172_dom"/>
</dbReference>
<dbReference type="Pfam" id="PF23387">
    <property type="entry name" value="TPR_IFT80_172"/>
    <property type="match status" value="1"/>
</dbReference>
<dbReference type="Gene3D" id="2.130.10.10">
    <property type="entry name" value="YVTN repeat-like/Quinoprotein amine dehydrogenase"/>
    <property type="match status" value="2"/>
</dbReference>
<protein>
    <submittedName>
        <fullName evidence="7">Intraflagellar transport protein 80</fullName>
    </submittedName>
</protein>
<feature type="domain" description="IFT80 second beta-propeller" evidence="5">
    <location>
        <begin position="311"/>
        <end position="600"/>
    </location>
</feature>
<evidence type="ECO:0000256" key="2">
    <source>
        <dbReference type="ARBA" id="ARBA00023069"/>
    </source>
</evidence>
<keyword evidence="3" id="KW-0966">Cell projection</keyword>
<comment type="subcellular location">
    <subcellularLocation>
        <location evidence="1">Cell projection</location>
        <location evidence="1">Cilium</location>
    </subcellularLocation>
</comment>
<dbReference type="SUPFAM" id="SSF50978">
    <property type="entry name" value="WD40 repeat-like"/>
    <property type="match status" value="1"/>
</dbReference>
<evidence type="ECO:0000313" key="8">
    <source>
        <dbReference type="Proteomes" id="UP000195570"/>
    </source>
</evidence>
<dbReference type="EMBL" id="CZPT02000953">
    <property type="protein sequence ID" value="SCU68307.1"/>
    <property type="molecule type" value="Genomic_DNA"/>
</dbReference>
<name>A0A1G4I926_TRYEQ</name>
<dbReference type="GO" id="GO:0030992">
    <property type="term" value="C:intraciliary transport particle B"/>
    <property type="evidence" value="ECO:0007669"/>
    <property type="project" value="TreeGrafter"/>
</dbReference>
<dbReference type="GeneID" id="92382756"/>
<evidence type="ECO:0000259" key="5">
    <source>
        <dbReference type="Pfam" id="PF23335"/>
    </source>
</evidence>
<dbReference type="PANTHER" id="PTHR24098:SF0">
    <property type="entry name" value="OUTER SEGMENT 5"/>
    <property type="match status" value="1"/>
</dbReference>
<evidence type="ECO:0000256" key="4">
    <source>
        <dbReference type="PROSITE-ProRule" id="PRU00221"/>
    </source>
</evidence>
<dbReference type="Gene3D" id="1.25.40.470">
    <property type="match status" value="1"/>
</dbReference>
<dbReference type="VEuPathDB" id="TriTrypDB:TEOVI_000882200"/>
<dbReference type="Pfam" id="PF00400">
    <property type="entry name" value="WD40"/>
    <property type="match status" value="3"/>
</dbReference>
<dbReference type="Pfam" id="PF23335">
    <property type="entry name" value="Beta-prop_IFT80_2nd"/>
    <property type="match status" value="1"/>
</dbReference>
<dbReference type="InterPro" id="IPR001680">
    <property type="entry name" value="WD40_rpt"/>
</dbReference>
<dbReference type="GO" id="GO:0005929">
    <property type="term" value="C:cilium"/>
    <property type="evidence" value="ECO:0007669"/>
    <property type="project" value="UniProtKB-SubCell"/>
</dbReference>
<keyword evidence="8" id="KW-1185">Reference proteome</keyword>
<keyword evidence="4" id="KW-0853">WD repeat</keyword>
<dbReference type="PANTHER" id="PTHR24098">
    <property type="entry name" value="OUTER SEGMENT 5"/>
    <property type="match status" value="1"/>
</dbReference>
<sequence length="782" mass="86677">MRLNITIPNEHHDDACTCVAVSLTGDVLSAGDDFVLRRWSPNGEPMGKVKEFDSCITYIAWVPLQGGRKGRSANTGSVEGKGNYLVACADGTISFMNTSSDRVERTIDAHTGTITGVVYSGDTSSIISSGEDGCVKVWSQAGIPRTTLVSAGRCVYGICWGSETTELGGDCVLYCVGSEVTIKPLNPAVKKQLKWKAHNGIVLAADWSLMTGFIVTGGEDGTYKVWDPYGRSIYVSAAGGHPCTAVKFSADGEMFAVGSFMNIRVCDKTGWSHTYERLSEGSALSLQWTADGTQVVMGCGSGSVCTAQLIDRKMYWSHFCVTLVDGNRLLVQDVLTDAVEEVEQRDKVIKVEVGYGYLVSCTTTQCACYPIDRLSAPVQFDLRDVVITLILGQKHLLLADCNSGMQIYSYEGRLICTLRLQSFLRPEIMAPDLVSLSPDTVAIRNPADPRKILFFDTTNGKAMEDATITHHLDVISLELSQHGELSERKIAFVDRNRDMHFGAVHRKVGAAQKISTMTSSLAWHGEHEILVAIADGRLTTWYYPTILFSDRGLLPTTKTVRDDGGDEFSRNDRIVSFSGTRVSIRRGVDGALLTFNTSPYPSFIFEHVARHDFSSATRLARFLDEKPLWGILAGLALRHGDLNVVEIAYGALFELDKVRYIRYLKSIPTPEGRQAELALFQRRSAEAERILLQAGLIYRCIDMHTRLFNWERALEVAAERKTHVDTVLARRRRYLDAVKRTEDIPLFKELGASVRVDWETVVEKVRQEEEKEAQRPGAKPYQ</sequence>
<evidence type="ECO:0000313" key="7">
    <source>
        <dbReference type="EMBL" id="SCU68307.1"/>
    </source>
</evidence>
<dbReference type="GO" id="GO:0060271">
    <property type="term" value="P:cilium assembly"/>
    <property type="evidence" value="ECO:0007669"/>
    <property type="project" value="TreeGrafter"/>
</dbReference>